<reference evidence="2 3" key="1">
    <citation type="submission" date="2018-06" db="EMBL/GenBank/DDBJ databases">
        <authorList>
            <consortium name="Pathogen Informatics"/>
            <person name="Doyle S."/>
        </authorList>
    </citation>
    <scope>NUCLEOTIDE SEQUENCE [LARGE SCALE GENOMIC DNA]</scope>
    <source>
        <strain evidence="2 3">NCTC9117</strain>
    </source>
</reference>
<evidence type="ECO:0000313" key="3">
    <source>
        <dbReference type="Proteomes" id="UP000254785"/>
    </source>
</evidence>
<dbReference type="Proteomes" id="UP000254785">
    <property type="component" value="Unassembled WGS sequence"/>
</dbReference>
<dbReference type="AlphaFoldDB" id="A0A376WRM6"/>
<proteinExistence type="predicted"/>
<evidence type="ECO:0000313" key="2">
    <source>
        <dbReference type="EMBL" id="STJ52031.1"/>
    </source>
</evidence>
<organism evidence="2 3">
    <name type="scientific">Escherichia coli</name>
    <dbReference type="NCBI Taxonomy" id="562"/>
    <lineage>
        <taxon>Bacteria</taxon>
        <taxon>Pseudomonadati</taxon>
        <taxon>Pseudomonadota</taxon>
        <taxon>Gammaproteobacteria</taxon>
        <taxon>Enterobacterales</taxon>
        <taxon>Enterobacteriaceae</taxon>
        <taxon>Escherichia</taxon>
    </lineage>
</organism>
<feature type="region of interest" description="Disordered" evidence="1">
    <location>
        <begin position="40"/>
        <end position="63"/>
    </location>
</feature>
<accession>A0A376WRM6</accession>
<name>A0A376WRM6_ECOLX</name>
<evidence type="ECO:0000256" key="1">
    <source>
        <dbReference type="SAM" id="MobiDB-lite"/>
    </source>
</evidence>
<sequence length="111" mass="11956">MDQVAAVRRAEGRSGAENLTLLASEADSLYEENERLQTEIDQLNRTGGRDTIAPAGMTGGTSRAMTDRLASIKNRMHMNGEVTLSNGASMKQFIEDGEGYIQLTDSDAACT</sequence>
<dbReference type="EMBL" id="UGDC01000001">
    <property type="protein sequence ID" value="STJ52031.1"/>
    <property type="molecule type" value="Genomic_DNA"/>
</dbReference>
<gene>
    <name evidence="2" type="ORF">NCTC9117_00012</name>
</gene>
<protein>
    <submittedName>
        <fullName evidence="2">Internal head protein</fullName>
    </submittedName>
</protein>